<evidence type="ECO:0000259" key="6">
    <source>
        <dbReference type="PROSITE" id="PS50966"/>
    </source>
</evidence>
<dbReference type="PROSITE" id="PS50966">
    <property type="entry name" value="ZF_SWIM"/>
    <property type="match status" value="1"/>
</dbReference>
<dbReference type="AlphaFoldDB" id="A0A9Q0HRF1"/>
<name>A0A9Q0HRF1_9POAL</name>
<dbReference type="SMART" id="SM00575">
    <property type="entry name" value="ZnF_PMZ"/>
    <property type="match status" value="1"/>
</dbReference>
<proteinExistence type="predicted"/>
<feature type="compositionally biased region" description="Polar residues" evidence="5">
    <location>
        <begin position="615"/>
        <end position="632"/>
    </location>
</feature>
<evidence type="ECO:0000256" key="3">
    <source>
        <dbReference type="ARBA" id="ARBA00022833"/>
    </source>
</evidence>
<evidence type="ECO:0000256" key="1">
    <source>
        <dbReference type="ARBA" id="ARBA00022723"/>
    </source>
</evidence>
<feature type="domain" description="SWIM-type" evidence="6">
    <location>
        <begin position="493"/>
        <end position="529"/>
    </location>
</feature>
<keyword evidence="1" id="KW-0479">Metal-binding</keyword>
<keyword evidence="2 4" id="KW-0863">Zinc-finger</keyword>
<dbReference type="EMBL" id="JAMQYH010000003">
    <property type="protein sequence ID" value="KAJ1695637.1"/>
    <property type="molecule type" value="Genomic_DNA"/>
</dbReference>
<evidence type="ECO:0000256" key="5">
    <source>
        <dbReference type="SAM" id="MobiDB-lite"/>
    </source>
</evidence>
<dbReference type="Proteomes" id="UP001151287">
    <property type="component" value="Unassembled WGS sequence"/>
</dbReference>
<protein>
    <recommendedName>
        <fullName evidence="6">SWIM-type domain-containing protein</fullName>
    </recommendedName>
</protein>
<dbReference type="InterPro" id="IPR006564">
    <property type="entry name" value="Znf_PMZ"/>
</dbReference>
<dbReference type="OrthoDB" id="1222954at2759"/>
<feature type="region of interest" description="Disordered" evidence="5">
    <location>
        <begin position="615"/>
        <end position="714"/>
    </location>
</feature>
<dbReference type="InterPro" id="IPR007527">
    <property type="entry name" value="Znf_SWIM"/>
</dbReference>
<dbReference type="InterPro" id="IPR018289">
    <property type="entry name" value="MULE_transposase_dom"/>
</dbReference>
<evidence type="ECO:0000313" key="8">
    <source>
        <dbReference type="Proteomes" id="UP001151287"/>
    </source>
</evidence>
<feature type="region of interest" description="Disordered" evidence="5">
    <location>
        <begin position="825"/>
        <end position="865"/>
    </location>
</feature>
<gene>
    <name evidence="7" type="ORF">LUZ63_012335</name>
</gene>
<organism evidence="7 8">
    <name type="scientific">Rhynchospora breviuscula</name>
    <dbReference type="NCBI Taxonomy" id="2022672"/>
    <lineage>
        <taxon>Eukaryota</taxon>
        <taxon>Viridiplantae</taxon>
        <taxon>Streptophyta</taxon>
        <taxon>Embryophyta</taxon>
        <taxon>Tracheophyta</taxon>
        <taxon>Spermatophyta</taxon>
        <taxon>Magnoliopsida</taxon>
        <taxon>Liliopsida</taxon>
        <taxon>Poales</taxon>
        <taxon>Cyperaceae</taxon>
        <taxon>Cyperoideae</taxon>
        <taxon>Rhynchosporeae</taxon>
        <taxon>Rhynchospora</taxon>
    </lineage>
</organism>
<accession>A0A9Q0HRF1</accession>
<evidence type="ECO:0000256" key="4">
    <source>
        <dbReference type="PROSITE-ProRule" id="PRU00325"/>
    </source>
</evidence>
<dbReference type="GO" id="GO:0008270">
    <property type="term" value="F:zinc ion binding"/>
    <property type="evidence" value="ECO:0007669"/>
    <property type="project" value="UniProtKB-KW"/>
</dbReference>
<feature type="compositionally biased region" description="Basic residues" evidence="5">
    <location>
        <begin position="648"/>
        <end position="662"/>
    </location>
</feature>
<dbReference type="Pfam" id="PF03101">
    <property type="entry name" value="FAR1"/>
    <property type="match status" value="1"/>
</dbReference>
<feature type="compositionally biased region" description="Acidic residues" evidence="5">
    <location>
        <begin position="852"/>
        <end position="862"/>
    </location>
</feature>
<dbReference type="PANTHER" id="PTHR47718">
    <property type="entry name" value="OS01G0519700 PROTEIN"/>
    <property type="match status" value="1"/>
</dbReference>
<evidence type="ECO:0000313" key="7">
    <source>
        <dbReference type="EMBL" id="KAJ1695637.1"/>
    </source>
</evidence>
<comment type="caution">
    <text evidence="7">The sequence shown here is derived from an EMBL/GenBank/DDBJ whole genome shotgun (WGS) entry which is preliminary data.</text>
</comment>
<dbReference type="Pfam" id="PF10551">
    <property type="entry name" value="MULE"/>
    <property type="match status" value="1"/>
</dbReference>
<dbReference type="InterPro" id="IPR004330">
    <property type="entry name" value="FAR1_DNA_bnd_dom"/>
</dbReference>
<keyword evidence="3" id="KW-0862">Zinc</keyword>
<dbReference type="Pfam" id="PF04434">
    <property type="entry name" value="SWIM"/>
    <property type="match status" value="1"/>
</dbReference>
<reference evidence="7" key="1">
    <citation type="journal article" date="2022" name="Cell">
        <title>Repeat-based holocentromeres influence genome architecture and karyotype evolution.</title>
        <authorList>
            <person name="Hofstatter P.G."/>
            <person name="Thangavel G."/>
            <person name="Lux T."/>
            <person name="Neumann P."/>
            <person name="Vondrak T."/>
            <person name="Novak P."/>
            <person name="Zhang M."/>
            <person name="Costa L."/>
            <person name="Castellani M."/>
            <person name="Scott A."/>
            <person name="Toegelov H."/>
            <person name="Fuchs J."/>
            <person name="Mata-Sucre Y."/>
            <person name="Dias Y."/>
            <person name="Vanzela A.L.L."/>
            <person name="Huettel B."/>
            <person name="Almeida C.C.S."/>
            <person name="Simkova H."/>
            <person name="Souza G."/>
            <person name="Pedrosa-Harand A."/>
            <person name="Macas J."/>
            <person name="Mayer K.F.X."/>
            <person name="Houben A."/>
            <person name="Marques A."/>
        </authorList>
    </citation>
    <scope>NUCLEOTIDE SEQUENCE</scope>
    <source>
        <strain evidence="7">RhyBre1mFocal</strain>
    </source>
</reference>
<sequence>MEFVSSDAAHMYYLRYAYDRGFSVKKNGGSDKEGRQRMILTCTKGGAPKITSKKAIPDKNKKVEAQKCENSFYLKLDESRNVWVVTGFIETHNHPLWPEYSHKMRCFRTIKDWAKNQLEINDRSGVSVISNINAVMEMGGRPHHCSFTERDARNYLAKMRRGSFHKGDAESLMLFFRGAKKKDPKFYYSYKFDEENRLDIVFWADSTSQSWYEFFGDVVTFDATYIVNKYDLPVAPLVGVNHHGQSIIFGCAMMTHEDTDSYKWIITNWLECMGGKAPQTIITDQSAAMKKAIVDTLPHTRHRHCIWHILDKLDNRIGNKEEAGPDIRAVIYESKTEDEFESNWESTISHHSLQENEWLSDMYDIRKSWVPVYLNEYFWAGMISTQRSESINSFLDRYVNSKTTLRNFVRCFDLALARLRRRESDENYECVRGQSRLISKWNSIEQQFAEVYTNNMFIKFQQEIKALIDSKFTLCERQGNIKVYNIDDGERKFKVEFNCQDETYTCECHRFETNGLVCRHALLVYKQEDVAHVPSKYILDRWSKSFKRNYLNERAIAVSVRERRETHNNLHLLLYPVFQKLIDYAALDEETQKYVVEGLNGLMVSISKISERTHSVGQNNSGITAESGTHPHSGNGMENEDIAVKDPLKRRKRGRNPVNRKKSILEVKREQAKKKRIKTQQSACRPRTVQRGGTVRGRSSTRGRGHSSSDSNARAIDVSTLPSAGKPVTLRCRPQRMVKFYKEQLAPLMTESHNQKLNQTPFAHFFEMPQIIVSNNLFKEIFDSFDPKERIFKIAGCNVSFIVRDVALSLGGQRMRFGDPNHRLMTTYFPDDDPDEKEGQQDQQPQQHEVDHEPEEQDDVDEFNFPKNHVDYNRLERKLVTL</sequence>
<evidence type="ECO:0000256" key="2">
    <source>
        <dbReference type="ARBA" id="ARBA00022771"/>
    </source>
</evidence>
<keyword evidence="8" id="KW-1185">Reference proteome</keyword>